<proteinExistence type="predicted"/>
<gene>
    <name evidence="1" type="ORF">YA0853_07360</name>
</gene>
<dbReference type="AlphaFoldDB" id="A0A8I1JAB7"/>
<reference evidence="1" key="1">
    <citation type="submission" date="2020-12" db="EMBL/GenBank/DDBJ databases">
        <title>Comparative genomic insights into the epidemiology and virulence of plant pathogenic Pseudomonads from Turkey.</title>
        <authorList>
            <person name="Dillon M."/>
            <person name="Ruiz-Bedoya T."/>
            <person name="Bendalovic-Torma C."/>
            <person name="Guttman K.M."/>
            <person name="Kwak H."/>
            <person name="Middleton M.A."/>
            <person name="Wang P.W."/>
            <person name="Horuz S."/>
            <person name="Aysan Y."/>
            <person name="Guttman D.S."/>
        </authorList>
    </citation>
    <scope>NUCLEOTIDE SEQUENCE</scope>
    <source>
        <strain evidence="1">S5_IA_3a</strain>
    </source>
</reference>
<sequence>MNYLVSHKPSQLILKAITTSQTPTPDEHHIFHPVSNTVLNKYYKLAIKSRRNGVLVNVGDLAAVSPSFLESLKR</sequence>
<evidence type="ECO:0000313" key="1">
    <source>
        <dbReference type="EMBL" id="MBI6623492.1"/>
    </source>
</evidence>
<organism evidence="1 2">
    <name type="scientific">Pseudomonas rhodesiae</name>
    <dbReference type="NCBI Taxonomy" id="76760"/>
    <lineage>
        <taxon>Bacteria</taxon>
        <taxon>Pseudomonadati</taxon>
        <taxon>Pseudomonadota</taxon>
        <taxon>Gammaproteobacteria</taxon>
        <taxon>Pseudomonadales</taxon>
        <taxon>Pseudomonadaceae</taxon>
        <taxon>Pseudomonas</taxon>
    </lineage>
</organism>
<evidence type="ECO:0000313" key="2">
    <source>
        <dbReference type="Proteomes" id="UP000645865"/>
    </source>
</evidence>
<dbReference type="EMBL" id="JAEILH010000009">
    <property type="protein sequence ID" value="MBI6623492.1"/>
    <property type="molecule type" value="Genomic_DNA"/>
</dbReference>
<name>A0A8I1JAB7_9PSED</name>
<dbReference type="Proteomes" id="UP000645865">
    <property type="component" value="Unassembled WGS sequence"/>
</dbReference>
<protein>
    <submittedName>
        <fullName evidence="1">Uncharacterized protein</fullName>
    </submittedName>
</protein>
<accession>A0A8I1JAB7</accession>
<dbReference type="RefSeq" id="WP_198712303.1">
    <property type="nucleotide sequence ID" value="NZ_JAEILH010000009.1"/>
</dbReference>
<comment type="caution">
    <text evidence="1">The sequence shown here is derived from an EMBL/GenBank/DDBJ whole genome shotgun (WGS) entry which is preliminary data.</text>
</comment>